<reference evidence="1" key="1">
    <citation type="submission" date="2018-04" db="EMBL/GenBank/DDBJ databases">
        <title>WGS assembly of Panicum hallii.</title>
        <authorList>
            <person name="Lovell J."/>
            <person name="Jenkins J."/>
            <person name="Lowry D."/>
            <person name="Mamidi S."/>
            <person name="Sreedasyam A."/>
            <person name="Weng X."/>
            <person name="Barry K."/>
            <person name="Bonette J."/>
            <person name="Campitelli B."/>
            <person name="Daum C."/>
            <person name="Gordon S."/>
            <person name="Gould B."/>
            <person name="Lipzen A."/>
            <person name="Macqueen A."/>
            <person name="Palacio-Mejia J."/>
            <person name="Plott C."/>
            <person name="Shakirov E."/>
            <person name="Shu S."/>
            <person name="Yoshinaga Y."/>
            <person name="Zane M."/>
            <person name="Rokhsar D."/>
            <person name="Grimwood J."/>
            <person name="Schmutz J."/>
            <person name="Juenger T."/>
        </authorList>
    </citation>
    <scope>NUCLEOTIDE SEQUENCE [LARGE SCALE GENOMIC DNA]</scope>
    <source>
        <strain evidence="1">FIL2</strain>
    </source>
</reference>
<sequence length="190" mass="21788">MNSCMNGTEQLFQGSIPPKQIYPIPVSCLLSDPHSYSLLLSTLPLLTVRGEGNHGGCTQERDGRRRRQCVAPVMMEDEGSAIKIPLPFHLYEVTLGHSRCWPRRRLRRSRCRWYWDGLTCVVGRAGARLGHGCSAPQECWWQICRGSLFMLQVIIPEKTSFVQRTEKRMNLLQRVEEQQNLSLKLEGVTY</sequence>
<accession>A0A2T8KP89</accession>
<dbReference type="AlphaFoldDB" id="A0A2T8KP89"/>
<organism evidence="1">
    <name type="scientific">Panicum hallii</name>
    <dbReference type="NCBI Taxonomy" id="206008"/>
    <lineage>
        <taxon>Eukaryota</taxon>
        <taxon>Viridiplantae</taxon>
        <taxon>Streptophyta</taxon>
        <taxon>Embryophyta</taxon>
        <taxon>Tracheophyta</taxon>
        <taxon>Spermatophyta</taxon>
        <taxon>Magnoliopsida</taxon>
        <taxon>Liliopsida</taxon>
        <taxon>Poales</taxon>
        <taxon>Poaceae</taxon>
        <taxon>PACMAD clade</taxon>
        <taxon>Panicoideae</taxon>
        <taxon>Panicodae</taxon>
        <taxon>Paniceae</taxon>
        <taxon>Panicinae</taxon>
        <taxon>Panicum</taxon>
        <taxon>Panicum sect. Panicum</taxon>
    </lineage>
</organism>
<gene>
    <name evidence="1" type="ORF">PAHAL_2G148400</name>
</gene>
<dbReference type="EMBL" id="CM008047">
    <property type="protein sequence ID" value="PVH63970.1"/>
    <property type="molecule type" value="Genomic_DNA"/>
</dbReference>
<dbReference type="Gramene" id="PVH63970">
    <property type="protein sequence ID" value="PVH63970"/>
    <property type="gene ID" value="PAHAL_2G148400"/>
</dbReference>
<evidence type="ECO:0000313" key="1">
    <source>
        <dbReference type="EMBL" id="PVH63970.1"/>
    </source>
</evidence>
<dbReference type="Proteomes" id="UP000243499">
    <property type="component" value="Chromosome 2"/>
</dbReference>
<proteinExistence type="predicted"/>
<name>A0A2T8KP89_9POAL</name>
<protein>
    <submittedName>
        <fullName evidence="1">Uncharacterized protein</fullName>
    </submittedName>
</protein>